<reference evidence="8" key="1">
    <citation type="submission" date="2022-07" db="EMBL/GenBank/DDBJ databases">
        <authorList>
            <person name="Macas J."/>
            <person name="Novak P."/>
            <person name="Neumann P."/>
        </authorList>
    </citation>
    <scope>NUCLEOTIDE SEQUENCE</scope>
</reference>
<dbReference type="OrthoDB" id="690068at2759"/>
<dbReference type="CDD" id="cd11443">
    <property type="entry name" value="bHLH_AtAMS_like"/>
    <property type="match status" value="1"/>
</dbReference>
<keyword evidence="5" id="KW-0175">Coiled coil</keyword>
<dbReference type="PANTHER" id="PTHR31945:SF129">
    <property type="entry name" value="TRANSCRIPTION FACTOR SCREAM2"/>
    <property type="match status" value="1"/>
</dbReference>
<keyword evidence="4" id="KW-0539">Nucleus</keyword>
<evidence type="ECO:0000256" key="1">
    <source>
        <dbReference type="ARBA" id="ARBA00004123"/>
    </source>
</evidence>
<feature type="compositionally biased region" description="Gly residues" evidence="6">
    <location>
        <begin position="214"/>
        <end position="228"/>
    </location>
</feature>
<gene>
    <name evidence="8" type="ORF">CEURO_LOCUS8439</name>
</gene>
<organism evidence="8 9">
    <name type="scientific">Cuscuta europaea</name>
    <name type="common">European dodder</name>
    <dbReference type="NCBI Taxonomy" id="41803"/>
    <lineage>
        <taxon>Eukaryota</taxon>
        <taxon>Viridiplantae</taxon>
        <taxon>Streptophyta</taxon>
        <taxon>Embryophyta</taxon>
        <taxon>Tracheophyta</taxon>
        <taxon>Spermatophyta</taxon>
        <taxon>Magnoliopsida</taxon>
        <taxon>eudicotyledons</taxon>
        <taxon>Gunneridae</taxon>
        <taxon>Pentapetalae</taxon>
        <taxon>asterids</taxon>
        <taxon>lamiids</taxon>
        <taxon>Solanales</taxon>
        <taxon>Convolvulaceae</taxon>
        <taxon>Cuscuteae</taxon>
        <taxon>Cuscuta</taxon>
        <taxon>Cuscuta subgen. Cuscuta</taxon>
    </lineage>
</organism>
<dbReference type="InterPro" id="IPR036638">
    <property type="entry name" value="HLH_DNA-bd_sf"/>
</dbReference>
<accession>A0A9P1E6J3</accession>
<evidence type="ECO:0000256" key="2">
    <source>
        <dbReference type="ARBA" id="ARBA00023015"/>
    </source>
</evidence>
<name>A0A9P1E6J3_CUSEU</name>
<comment type="caution">
    <text evidence="8">The sequence shown here is derived from an EMBL/GenBank/DDBJ whole genome shotgun (WGS) entry which is preliminary data.</text>
</comment>
<dbReference type="GO" id="GO:0046983">
    <property type="term" value="F:protein dimerization activity"/>
    <property type="evidence" value="ECO:0007669"/>
    <property type="project" value="InterPro"/>
</dbReference>
<evidence type="ECO:0000313" key="8">
    <source>
        <dbReference type="EMBL" id="CAH9082851.1"/>
    </source>
</evidence>
<dbReference type="Gene3D" id="4.10.280.10">
    <property type="entry name" value="Helix-loop-helix DNA-binding domain"/>
    <property type="match status" value="1"/>
</dbReference>
<keyword evidence="2" id="KW-0805">Transcription regulation</keyword>
<evidence type="ECO:0000256" key="4">
    <source>
        <dbReference type="ARBA" id="ARBA00023242"/>
    </source>
</evidence>
<evidence type="ECO:0000313" key="9">
    <source>
        <dbReference type="Proteomes" id="UP001152484"/>
    </source>
</evidence>
<dbReference type="InterPro" id="IPR051358">
    <property type="entry name" value="TF_AMS/ICE1/BHLH6-like"/>
</dbReference>
<dbReference type="SUPFAM" id="SSF47459">
    <property type="entry name" value="HLH, helix-loop-helix DNA-binding domain"/>
    <property type="match status" value="1"/>
</dbReference>
<dbReference type="Pfam" id="PF00010">
    <property type="entry name" value="HLH"/>
    <property type="match status" value="1"/>
</dbReference>
<feature type="domain" description="BHLH" evidence="7">
    <location>
        <begin position="237"/>
        <end position="286"/>
    </location>
</feature>
<dbReference type="AlphaFoldDB" id="A0A9P1E6J3"/>
<protein>
    <recommendedName>
        <fullName evidence="7">BHLH domain-containing protein</fullName>
    </recommendedName>
</protein>
<evidence type="ECO:0000256" key="5">
    <source>
        <dbReference type="SAM" id="Coils"/>
    </source>
</evidence>
<dbReference type="GO" id="GO:0005634">
    <property type="term" value="C:nucleus"/>
    <property type="evidence" value="ECO:0007669"/>
    <property type="project" value="UniProtKB-SubCell"/>
</dbReference>
<dbReference type="PROSITE" id="PS50888">
    <property type="entry name" value="BHLH"/>
    <property type="match status" value="1"/>
</dbReference>
<evidence type="ECO:0000256" key="6">
    <source>
        <dbReference type="SAM" id="MobiDB-lite"/>
    </source>
</evidence>
<keyword evidence="9" id="KW-1185">Reference proteome</keyword>
<feature type="coiled-coil region" evidence="5">
    <location>
        <begin position="276"/>
        <end position="303"/>
    </location>
</feature>
<comment type="subcellular location">
    <subcellularLocation>
        <location evidence="1">Nucleus</location>
    </subcellularLocation>
</comment>
<dbReference type="PANTHER" id="PTHR31945">
    <property type="entry name" value="TRANSCRIPTION FACTOR SCREAM2-RELATED"/>
    <property type="match status" value="1"/>
</dbReference>
<sequence>MLSEVEGMGWISGNGGLETSSQPAASMGSMSAAPPFKSLLLEDVGCNWYMPSFPDPNSLFMNPALESSSSSSPLFFGLGSHNPFLDHHFLTRGTGISSGGFCDFSTQTPPLGAPDFNLHGGSLGFNNRPSKLLKPLDRSGTSMGAQPTLFQKRAAAAAVRRNNLAAANITTADDKKTAAETNGDEVEYWNDSDDALVQKEIEAEEEEDAQNNHNGGGGMSTTVTGGGDQRGKKKKKGLPAKNLMAERRRRKKLNDRLYTLRSVVPKISKMNRASILADAIEYLKELLQRINDLQNELDSAPSSSSSAVATSFYPVTPTAAAASSLTSCHIKEEISPTPHPPRACLTLLN</sequence>
<dbReference type="EMBL" id="CAMAPE010000016">
    <property type="protein sequence ID" value="CAH9082851.1"/>
    <property type="molecule type" value="Genomic_DNA"/>
</dbReference>
<proteinExistence type="predicted"/>
<dbReference type="GO" id="GO:0043565">
    <property type="term" value="F:sequence-specific DNA binding"/>
    <property type="evidence" value="ECO:0007669"/>
    <property type="project" value="TreeGrafter"/>
</dbReference>
<dbReference type="SMART" id="SM00353">
    <property type="entry name" value="HLH"/>
    <property type="match status" value="1"/>
</dbReference>
<feature type="region of interest" description="Disordered" evidence="6">
    <location>
        <begin position="204"/>
        <end position="243"/>
    </location>
</feature>
<evidence type="ECO:0000259" key="7">
    <source>
        <dbReference type="PROSITE" id="PS50888"/>
    </source>
</evidence>
<dbReference type="GO" id="GO:0003700">
    <property type="term" value="F:DNA-binding transcription factor activity"/>
    <property type="evidence" value="ECO:0007669"/>
    <property type="project" value="TreeGrafter"/>
</dbReference>
<evidence type="ECO:0000256" key="3">
    <source>
        <dbReference type="ARBA" id="ARBA00023163"/>
    </source>
</evidence>
<keyword evidence="3" id="KW-0804">Transcription</keyword>
<dbReference type="Proteomes" id="UP001152484">
    <property type="component" value="Unassembled WGS sequence"/>
</dbReference>
<dbReference type="InterPro" id="IPR011598">
    <property type="entry name" value="bHLH_dom"/>
</dbReference>